<keyword evidence="6" id="KW-1185">Reference proteome</keyword>
<feature type="region of interest" description="Disordered" evidence="4">
    <location>
        <begin position="1"/>
        <end position="29"/>
    </location>
</feature>
<dbReference type="InterPro" id="IPR002171">
    <property type="entry name" value="Ribosomal_uL2"/>
</dbReference>
<accession>A0A835IL24</accession>
<protein>
    <recommendedName>
        <fullName evidence="7">Ribosomal protein L2</fullName>
    </recommendedName>
</protein>
<feature type="compositionally biased region" description="Basic and acidic residues" evidence="4">
    <location>
        <begin position="1"/>
        <end position="11"/>
    </location>
</feature>
<dbReference type="EMBL" id="JADFTS010000002">
    <property type="protein sequence ID" value="KAF9619731.1"/>
    <property type="molecule type" value="Genomic_DNA"/>
</dbReference>
<keyword evidence="2" id="KW-0689">Ribosomal protein</keyword>
<proteinExistence type="inferred from homology"/>
<dbReference type="Proteomes" id="UP000631114">
    <property type="component" value="Unassembled WGS sequence"/>
</dbReference>
<comment type="similarity">
    <text evidence="1">Belongs to the universal ribosomal protein uL2 family.</text>
</comment>
<evidence type="ECO:0000256" key="3">
    <source>
        <dbReference type="ARBA" id="ARBA00023274"/>
    </source>
</evidence>
<evidence type="ECO:0008006" key="7">
    <source>
        <dbReference type="Google" id="ProtNLM"/>
    </source>
</evidence>
<gene>
    <name evidence="5" type="ORF">IFM89_009073</name>
</gene>
<keyword evidence="3" id="KW-0687">Ribonucleoprotein</keyword>
<dbReference type="PANTHER" id="PTHR13691">
    <property type="entry name" value="RIBOSOMAL PROTEIN L2"/>
    <property type="match status" value="1"/>
</dbReference>
<dbReference type="GO" id="GO:0005762">
    <property type="term" value="C:mitochondrial large ribosomal subunit"/>
    <property type="evidence" value="ECO:0007669"/>
    <property type="project" value="TreeGrafter"/>
</dbReference>
<sequence length="85" mass="9222">MNPVDHPHGGGEGRTSGGRPSCSPWGEPTKCGYRSAKEPRKAVAYSFDGCEASAVFSVFFTPCGMEFEWGYNDAESLTPMNNKLK</sequence>
<dbReference type="AlphaFoldDB" id="A0A835IL24"/>
<evidence type="ECO:0000313" key="6">
    <source>
        <dbReference type="Proteomes" id="UP000631114"/>
    </source>
</evidence>
<dbReference type="InterPro" id="IPR014726">
    <property type="entry name" value="Ribosomal_uL2_dom3"/>
</dbReference>
<dbReference type="GO" id="GO:0032543">
    <property type="term" value="P:mitochondrial translation"/>
    <property type="evidence" value="ECO:0007669"/>
    <property type="project" value="TreeGrafter"/>
</dbReference>
<dbReference type="GO" id="GO:0003723">
    <property type="term" value="F:RNA binding"/>
    <property type="evidence" value="ECO:0007669"/>
    <property type="project" value="TreeGrafter"/>
</dbReference>
<dbReference type="InterPro" id="IPR008991">
    <property type="entry name" value="Translation_prot_SH3-like_sf"/>
</dbReference>
<dbReference type="SUPFAM" id="SSF50104">
    <property type="entry name" value="Translation proteins SH3-like domain"/>
    <property type="match status" value="1"/>
</dbReference>
<dbReference type="Gene3D" id="4.10.950.10">
    <property type="entry name" value="Ribosomal protein L2, domain 3"/>
    <property type="match status" value="1"/>
</dbReference>
<dbReference type="PANTHER" id="PTHR13691:SF63">
    <property type="entry name" value="RIBOSOMAL PROTEIN L2"/>
    <property type="match status" value="1"/>
</dbReference>
<reference evidence="5 6" key="1">
    <citation type="submission" date="2020-10" db="EMBL/GenBank/DDBJ databases">
        <title>The Coptis chinensis genome and diversification of protoberbering-type alkaloids.</title>
        <authorList>
            <person name="Wang B."/>
            <person name="Shu S."/>
            <person name="Song C."/>
            <person name="Liu Y."/>
        </authorList>
    </citation>
    <scope>NUCLEOTIDE SEQUENCE [LARGE SCALE GENOMIC DNA]</scope>
    <source>
        <strain evidence="5">HL-2020</strain>
        <tissue evidence="5">Leaf</tissue>
    </source>
</reference>
<name>A0A835IL24_9MAGN</name>
<evidence type="ECO:0000313" key="5">
    <source>
        <dbReference type="EMBL" id="KAF9619731.1"/>
    </source>
</evidence>
<dbReference type="GO" id="GO:0003735">
    <property type="term" value="F:structural constituent of ribosome"/>
    <property type="evidence" value="ECO:0007669"/>
    <property type="project" value="InterPro"/>
</dbReference>
<evidence type="ECO:0000256" key="4">
    <source>
        <dbReference type="SAM" id="MobiDB-lite"/>
    </source>
</evidence>
<evidence type="ECO:0000256" key="1">
    <source>
        <dbReference type="ARBA" id="ARBA00005636"/>
    </source>
</evidence>
<comment type="caution">
    <text evidence="5">The sequence shown here is derived from an EMBL/GenBank/DDBJ whole genome shotgun (WGS) entry which is preliminary data.</text>
</comment>
<evidence type="ECO:0000256" key="2">
    <source>
        <dbReference type="ARBA" id="ARBA00022980"/>
    </source>
</evidence>
<organism evidence="5 6">
    <name type="scientific">Coptis chinensis</name>
    <dbReference type="NCBI Taxonomy" id="261450"/>
    <lineage>
        <taxon>Eukaryota</taxon>
        <taxon>Viridiplantae</taxon>
        <taxon>Streptophyta</taxon>
        <taxon>Embryophyta</taxon>
        <taxon>Tracheophyta</taxon>
        <taxon>Spermatophyta</taxon>
        <taxon>Magnoliopsida</taxon>
        <taxon>Ranunculales</taxon>
        <taxon>Ranunculaceae</taxon>
        <taxon>Coptidoideae</taxon>
        <taxon>Coptis</taxon>
    </lineage>
</organism>